<name>A0A4S2L405_9HYME</name>
<sequence length="169" mass="17831">MSANKLLCPVALCNVDIARAMPTLYTIRTLSVTYLRIPVKKKKEMPLNIAEGASGLRLEWSGKAERGSAPRRAALVARCNNDDGDEARDDGDGRSGDEEDGGNNDEDEDDDDDNDDDGDGGSGGGDGEPAGDARDGIRRVRALGTTGETCLSLNCTRLHPGSAAARLLL</sequence>
<feature type="region of interest" description="Disordered" evidence="1">
    <location>
        <begin position="62"/>
        <end position="137"/>
    </location>
</feature>
<protein>
    <submittedName>
        <fullName evidence="2">Uncharacterized protein</fullName>
    </submittedName>
</protein>
<accession>A0A4S2L405</accession>
<organism evidence="2 3">
    <name type="scientific">Temnothorax longispinosus</name>
    <dbReference type="NCBI Taxonomy" id="300112"/>
    <lineage>
        <taxon>Eukaryota</taxon>
        <taxon>Metazoa</taxon>
        <taxon>Ecdysozoa</taxon>
        <taxon>Arthropoda</taxon>
        <taxon>Hexapoda</taxon>
        <taxon>Insecta</taxon>
        <taxon>Pterygota</taxon>
        <taxon>Neoptera</taxon>
        <taxon>Endopterygota</taxon>
        <taxon>Hymenoptera</taxon>
        <taxon>Apocrita</taxon>
        <taxon>Aculeata</taxon>
        <taxon>Formicoidea</taxon>
        <taxon>Formicidae</taxon>
        <taxon>Myrmicinae</taxon>
        <taxon>Temnothorax</taxon>
    </lineage>
</organism>
<dbReference type="EMBL" id="QBLH01000137">
    <property type="protein sequence ID" value="TGZ57652.1"/>
    <property type="molecule type" value="Genomic_DNA"/>
</dbReference>
<evidence type="ECO:0000313" key="3">
    <source>
        <dbReference type="Proteomes" id="UP000310200"/>
    </source>
</evidence>
<feature type="compositionally biased region" description="Acidic residues" evidence="1">
    <location>
        <begin position="97"/>
        <end position="119"/>
    </location>
</feature>
<reference evidence="2 3" key="1">
    <citation type="journal article" date="2019" name="Philos. Trans. R. Soc. Lond., B, Biol. Sci.">
        <title>Ant behaviour and brain gene expression of defending hosts depend on the ecological success of the intruding social parasite.</title>
        <authorList>
            <person name="Kaur R."/>
            <person name="Stoldt M."/>
            <person name="Jongepier E."/>
            <person name="Feldmeyer B."/>
            <person name="Menzel F."/>
            <person name="Bornberg-Bauer E."/>
            <person name="Foitzik S."/>
        </authorList>
    </citation>
    <scope>NUCLEOTIDE SEQUENCE [LARGE SCALE GENOMIC DNA]</scope>
    <source>
        <tissue evidence="2">Whole body</tissue>
    </source>
</reference>
<dbReference type="Proteomes" id="UP000310200">
    <property type="component" value="Unassembled WGS sequence"/>
</dbReference>
<comment type="caution">
    <text evidence="2">The sequence shown here is derived from an EMBL/GenBank/DDBJ whole genome shotgun (WGS) entry which is preliminary data.</text>
</comment>
<dbReference type="AlphaFoldDB" id="A0A4S2L405"/>
<keyword evidence="3" id="KW-1185">Reference proteome</keyword>
<gene>
    <name evidence="2" type="ORF">DBV15_03995</name>
</gene>
<evidence type="ECO:0000256" key="1">
    <source>
        <dbReference type="SAM" id="MobiDB-lite"/>
    </source>
</evidence>
<proteinExistence type="predicted"/>
<evidence type="ECO:0000313" key="2">
    <source>
        <dbReference type="EMBL" id="TGZ57652.1"/>
    </source>
</evidence>